<dbReference type="Pfam" id="PF13487">
    <property type="entry name" value="HD_5"/>
    <property type="match status" value="1"/>
</dbReference>
<dbReference type="Pfam" id="PF00072">
    <property type="entry name" value="Response_reg"/>
    <property type="match status" value="1"/>
</dbReference>
<proteinExistence type="predicted"/>
<name>A0A178MY89_9PROT</name>
<keyword evidence="1" id="KW-0597">Phosphoprotein</keyword>
<evidence type="ECO:0000313" key="3">
    <source>
        <dbReference type="EMBL" id="OAN54643.1"/>
    </source>
</evidence>
<dbReference type="AlphaFoldDB" id="A0A178MY89"/>
<keyword evidence="4" id="KW-1185">Reference proteome</keyword>
<reference evidence="3 4" key="1">
    <citation type="submission" date="2016-04" db="EMBL/GenBank/DDBJ databases">
        <title>Draft genome sequence of freshwater magnetotactic bacteria Magnetospirillum marisnigri SP-1 and Magnetospirillum moscoviense BB-1.</title>
        <authorList>
            <person name="Koziaeva V."/>
            <person name="Dziuba M.V."/>
            <person name="Ivanov T.M."/>
            <person name="Kuznetsov B."/>
            <person name="Grouzdev D.S."/>
        </authorList>
    </citation>
    <scope>NUCLEOTIDE SEQUENCE [LARGE SCALE GENOMIC DNA]</scope>
    <source>
        <strain evidence="3 4">SP-1</strain>
    </source>
</reference>
<dbReference type="InterPro" id="IPR052020">
    <property type="entry name" value="Cyclic_di-GMP/3'3'-cGAMP_PDE"/>
</dbReference>
<dbReference type="GO" id="GO:0000160">
    <property type="term" value="P:phosphorelay signal transduction system"/>
    <property type="evidence" value="ECO:0007669"/>
    <property type="project" value="InterPro"/>
</dbReference>
<evidence type="ECO:0000259" key="2">
    <source>
        <dbReference type="PROSITE" id="PS50110"/>
    </source>
</evidence>
<dbReference type="Proteomes" id="UP000078428">
    <property type="component" value="Unassembled WGS sequence"/>
</dbReference>
<dbReference type="EMBL" id="LWQT01000028">
    <property type="protein sequence ID" value="OAN54643.1"/>
    <property type="molecule type" value="Genomic_DNA"/>
</dbReference>
<dbReference type="RefSeq" id="WP_068489570.1">
    <property type="nucleotide sequence ID" value="NZ_LWQT01000028.1"/>
</dbReference>
<dbReference type="InterPro" id="IPR001789">
    <property type="entry name" value="Sig_transdc_resp-reg_receiver"/>
</dbReference>
<dbReference type="PANTHER" id="PTHR45228:SF4">
    <property type="entry name" value="LIPOPROTEIN"/>
    <property type="match status" value="1"/>
</dbReference>
<dbReference type="SUPFAM" id="SSF52172">
    <property type="entry name" value="CheY-like"/>
    <property type="match status" value="1"/>
</dbReference>
<dbReference type="CDD" id="cd17569">
    <property type="entry name" value="REC_HupR-like"/>
    <property type="match status" value="1"/>
</dbReference>
<comment type="caution">
    <text evidence="3">The sequence shown here is derived from an EMBL/GenBank/DDBJ whole genome shotgun (WGS) entry which is preliminary data.</text>
</comment>
<dbReference type="SMART" id="SM00448">
    <property type="entry name" value="REC"/>
    <property type="match status" value="1"/>
</dbReference>
<protein>
    <recommendedName>
        <fullName evidence="2">Response regulatory domain-containing protein</fullName>
    </recommendedName>
</protein>
<feature type="domain" description="Response regulatory" evidence="2">
    <location>
        <begin position="7"/>
        <end position="122"/>
    </location>
</feature>
<feature type="modified residue" description="4-aspartylphosphate" evidence="1">
    <location>
        <position position="56"/>
    </location>
</feature>
<dbReference type="Gene3D" id="3.40.50.2300">
    <property type="match status" value="1"/>
</dbReference>
<dbReference type="STRING" id="1285242.A6A04_12015"/>
<dbReference type="Gene3D" id="1.10.3210.10">
    <property type="entry name" value="Hypothetical protein af1432"/>
    <property type="match status" value="1"/>
</dbReference>
<evidence type="ECO:0000313" key="4">
    <source>
        <dbReference type="Proteomes" id="UP000078428"/>
    </source>
</evidence>
<dbReference type="OrthoDB" id="9802066at2"/>
<evidence type="ECO:0000256" key="1">
    <source>
        <dbReference type="PROSITE-ProRule" id="PRU00169"/>
    </source>
</evidence>
<dbReference type="InterPro" id="IPR011006">
    <property type="entry name" value="CheY-like_superfamily"/>
</dbReference>
<dbReference type="PROSITE" id="PS50110">
    <property type="entry name" value="RESPONSE_REGULATORY"/>
    <property type="match status" value="1"/>
</dbReference>
<organism evidence="3 4">
    <name type="scientific">Paramagnetospirillum marisnigri</name>
    <dbReference type="NCBI Taxonomy" id="1285242"/>
    <lineage>
        <taxon>Bacteria</taxon>
        <taxon>Pseudomonadati</taxon>
        <taxon>Pseudomonadota</taxon>
        <taxon>Alphaproteobacteria</taxon>
        <taxon>Rhodospirillales</taxon>
        <taxon>Magnetospirillaceae</taxon>
        <taxon>Paramagnetospirillum</taxon>
    </lineage>
</organism>
<dbReference type="PANTHER" id="PTHR45228">
    <property type="entry name" value="CYCLIC DI-GMP PHOSPHODIESTERASE TM_0186-RELATED"/>
    <property type="match status" value="1"/>
</dbReference>
<sequence length="388" mass="41818">MADFSEKILFVDDDANLLAGLRRLMGQKFSITTAEGGIEALGKSKTEGPFAVVVCDMRMPGMDGVEVLRRLQDSAPDTVRIMLTGNADQKTAVEAINSGQIFRFLNKPCSMAGLSEAVGAGIRHYRLVTGQRALLEGTLAGSVALMGEVLSLVAPESFEHSLRLRAWALQVGTHMGLDTMWDLELAASLARIGEISLPPEVLARNRSGQRLTATEEEMMVRVPETGAGLVRRIPRMETVAEAILYQGKWFNGDGVPQAGKSGTDIPVNARILHVLLALNDVSGGSLSRASFTALGRMNGRFDPAILNAAAASLSAMTSDEAAFSRMEVAGSGLLPGDHLEASLETDTGKLVLAAGQTITDALFMRLQNLHKMYTFREPIRIRRAVRQR</sequence>
<gene>
    <name evidence="3" type="ORF">A6A04_12015</name>
</gene>
<accession>A0A178MY89</accession>